<dbReference type="Pfam" id="PF14410">
    <property type="entry name" value="GH-E"/>
    <property type="match status" value="1"/>
</dbReference>
<name>A0A8T7M3A7_9CHLR</name>
<dbReference type="Proteomes" id="UP000521676">
    <property type="component" value="Unassembled WGS sequence"/>
</dbReference>
<reference evidence="2 3" key="1">
    <citation type="submission" date="2020-06" db="EMBL/GenBank/DDBJ databases">
        <title>Anoxygenic phototrophic Chloroflexota member uses a Type I reaction center.</title>
        <authorList>
            <person name="Tsuji J.M."/>
            <person name="Shaw N.A."/>
            <person name="Nagashima S."/>
            <person name="Venkiteswaran J."/>
            <person name="Schiff S.L."/>
            <person name="Hanada S."/>
            <person name="Tank M."/>
            <person name="Neufeld J.D."/>
        </authorList>
    </citation>
    <scope>NUCLEOTIDE SEQUENCE [LARGE SCALE GENOMIC DNA]</scope>
    <source>
        <strain evidence="2">L227-S17</strain>
    </source>
</reference>
<organism evidence="2 3">
    <name type="scientific">Candidatus Chlorohelix allophototropha</name>
    <dbReference type="NCBI Taxonomy" id="3003348"/>
    <lineage>
        <taxon>Bacteria</taxon>
        <taxon>Bacillati</taxon>
        <taxon>Chloroflexota</taxon>
        <taxon>Chloroflexia</taxon>
        <taxon>Candidatus Chloroheliales</taxon>
        <taxon>Candidatus Chloroheliaceae</taxon>
        <taxon>Candidatus Chlorohelix</taxon>
    </lineage>
</organism>
<dbReference type="EMBL" id="JACATZ010000001">
    <property type="protein sequence ID" value="NWJ45625.1"/>
    <property type="molecule type" value="Genomic_DNA"/>
</dbReference>
<evidence type="ECO:0000259" key="1">
    <source>
        <dbReference type="Pfam" id="PF14410"/>
    </source>
</evidence>
<proteinExistence type="predicted"/>
<gene>
    <name evidence="2" type="ORF">HXX08_07080</name>
</gene>
<evidence type="ECO:0000313" key="2">
    <source>
        <dbReference type="EMBL" id="NWJ45625.1"/>
    </source>
</evidence>
<comment type="caution">
    <text evidence="2">The sequence shown here is derived from an EMBL/GenBank/DDBJ whole genome shotgun (WGS) entry which is preliminary data.</text>
</comment>
<dbReference type="RefSeq" id="WP_425607605.1">
    <property type="nucleotide sequence ID" value="NZ_CP128399.1"/>
</dbReference>
<dbReference type="AlphaFoldDB" id="A0A8T7M3A7"/>
<accession>A0A8T7M3A7</accession>
<feature type="domain" description="Toxin YqcG C-terminal" evidence="1">
    <location>
        <begin position="3"/>
        <end position="55"/>
    </location>
</feature>
<dbReference type="InterPro" id="IPR026835">
    <property type="entry name" value="YqcG_C"/>
</dbReference>
<protein>
    <recommendedName>
        <fullName evidence="1">Toxin YqcG C-terminal domain-containing protein</fullName>
    </recommendedName>
</protein>
<sequence>MTRRGYDLDHFDTWVNKKIKLQEQDPPPTRKEVIDEYNSDLRIQCPSCNQGHKYEGKRGAYSE</sequence>
<evidence type="ECO:0000313" key="3">
    <source>
        <dbReference type="Proteomes" id="UP000521676"/>
    </source>
</evidence>